<proteinExistence type="predicted"/>
<dbReference type="EMBL" id="JACGWN010000016">
    <property type="protein sequence ID" value="KAL0394352.1"/>
    <property type="molecule type" value="Genomic_DNA"/>
</dbReference>
<reference evidence="2" key="1">
    <citation type="submission" date="2020-06" db="EMBL/GenBank/DDBJ databases">
        <authorList>
            <person name="Li T."/>
            <person name="Hu X."/>
            <person name="Zhang T."/>
            <person name="Song X."/>
            <person name="Zhang H."/>
            <person name="Dai N."/>
            <person name="Sheng W."/>
            <person name="Hou X."/>
            <person name="Wei L."/>
        </authorList>
    </citation>
    <scope>NUCLEOTIDE SEQUENCE</scope>
    <source>
        <strain evidence="2">KEN1</strain>
        <tissue evidence="2">Leaf</tissue>
    </source>
</reference>
<feature type="compositionally biased region" description="Polar residues" evidence="1">
    <location>
        <begin position="43"/>
        <end position="52"/>
    </location>
</feature>
<comment type="caution">
    <text evidence="2">The sequence shown here is derived from an EMBL/GenBank/DDBJ whole genome shotgun (WGS) entry which is preliminary data.</text>
</comment>
<name>A0AAW2SPH0_9LAMI</name>
<gene>
    <name evidence="2" type="ORF">Slati_4401400</name>
</gene>
<accession>A0AAW2SPH0</accession>
<feature type="region of interest" description="Disordered" evidence="1">
    <location>
        <begin position="1"/>
        <end position="54"/>
    </location>
</feature>
<protein>
    <submittedName>
        <fullName evidence="2">Uncharacterized protein</fullName>
    </submittedName>
</protein>
<evidence type="ECO:0000313" key="2">
    <source>
        <dbReference type="EMBL" id="KAL0394352.1"/>
    </source>
</evidence>
<evidence type="ECO:0000256" key="1">
    <source>
        <dbReference type="SAM" id="MobiDB-lite"/>
    </source>
</evidence>
<organism evidence="2">
    <name type="scientific">Sesamum latifolium</name>
    <dbReference type="NCBI Taxonomy" id="2727402"/>
    <lineage>
        <taxon>Eukaryota</taxon>
        <taxon>Viridiplantae</taxon>
        <taxon>Streptophyta</taxon>
        <taxon>Embryophyta</taxon>
        <taxon>Tracheophyta</taxon>
        <taxon>Spermatophyta</taxon>
        <taxon>Magnoliopsida</taxon>
        <taxon>eudicotyledons</taxon>
        <taxon>Gunneridae</taxon>
        <taxon>Pentapetalae</taxon>
        <taxon>asterids</taxon>
        <taxon>lamiids</taxon>
        <taxon>Lamiales</taxon>
        <taxon>Pedaliaceae</taxon>
        <taxon>Sesamum</taxon>
    </lineage>
</organism>
<reference evidence="2" key="2">
    <citation type="journal article" date="2024" name="Plant">
        <title>Genomic evolution and insights into agronomic trait innovations of Sesamum species.</title>
        <authorList>
            <person name="Miao H."/>
            <person name="Wang L."/>
            <person name="Qu L."/>
            <person name="Liu H."/>
            <person name="Sun Y."/>
            <person name="Le M."/>
            <person name="Wang Q."/>
            <person name="Wei S."/>
            <person name="Zheng Y."/>
            <person name="Lin W."/>
            <person name="Duan Y."/>
            <person name="Cao H."/>
            <person name="Xiong S."/>
            <person name="Wang X."/>
            <person name="Wei L."/>
            <person name="Li C."/>
            <person name="Ma Q."/>
            <person name="Ju M."/>
            <person name="Zhao R."/>
            <person name="Li G."/>
            <person name="Mu C."/>
            <person name="Tian Q."/>
            <person name="Mei H."/>
            <person name="Zhang T."/>
            <person name="Gao T."/>
            <person name="Zhang H."/>
        </authorList>
    </citation>
    <scope>NUCLEOTIDE SEQUENCE</scope>
    <source>
        <strain evidence="2">KEN1</strain>
    </source>
</reference>
<dbReference type="AlphaFoldDB" id="A0AAW2SPH0"/>
<sequence>MDKVARRSRAQQPARWRGLPTTSSQGASSPGRRLRARRVQAHQLASSSSQVTGVGERMVTVWKESLT</sequence>